<comment type="caution">
    <text evidence="1">The sequence shown here is derived from an EMBL/GenBank/DDBJ whole genome shotgun (WGS) entry which is preliminary data.</text>
</comment>
<name>A0AAD6WZH5_9AGAR</name>
<protein>
    <submittedName>
        <fullName evidence="1">Uncharacterized protein</fullName>
    </submittedName>
</protein>
<dbReference type="AlphaFoldDB" id="A0AAD6WZH5"/>
<gene>
    <name evidence="1" type="ORF">C8F04DRAFT_1263269</name>
</gene>
<evidence type="ECO:0000313" key="2">
    <source>
        <dbReference type="Proteomes" id="UP001218188"/>
    </source>
</evidence>
<sequence length="158" mass="17961">MPISPADYAHNHPNGRELATFRFSEAREELLLEWVAAFIAIQSDPLALRRFWECLFTDYWQTFCWTWSIEKDPEPGAQRASEEVSQTQAVKREAVIKQTQGRIRGFMNYQLRSPHRQQVREAEAAMAAAALEAADAAAIATQIDEAVAMYRVDMAVDV</sequence>
<evidence type="ECO:0000313" key="1">
    <source>
        <dbReference type="EMBL" id="KAJ7030997.1"/>
    </source>
</evidence>
<reference evidence="1" key="1">
    <citation type="submission" date="2023-03" db="EMBL/GenBank/DDBJ databases">
        <title>Massive genome expansion in bonnet fungi (Mycena s.s.) driven by repeated elements and novel gene families across ecological guilds.</title>
        <authorList>
            <consortium name="Lawrence Berkeley National Laboratory"/>
            <person name="Harder C.B."/>
            <person name="Miyauchi S."/>
            <person name="Viragh M."/>
            <person name="Kuo A."/>
            <person name="Thoen E."/>
            <person name="Andreopoulos B."/>
            <person name="Lu D."/>
            <person name="Skrede I."/>
            <person name="Drula E."/>
            <person name="Henrissat B."/>
            <person name="Morin E."/>
            <person name="Kohler A."/>
            <person name="Barry K."/>
            <person name="LaButti K."/>
            <person name="Morin E."/>
            <person name="Salamov A."/>
            <person name="Lipzen A."/>
            <person name="Mereny Z."/>
            <person name="Hegedus B."/>
            <person name="Baldrian P."/>
            <person name="Stursova M."/>
            <person name="Weitz H."/>
            <person name="Taylor A."/>
            <person name="Grigoriev I.V."/>
            <person name="Nagy L.G."/>
            <person name="Martin F."/>
            <person name="Kauserud H."/>
        </authorList>
    </citation>
    <scope>NUCLEOTIDE SEQUENCE</scope>
    <source>
        <strain evidence="1">CBHHK200</strain>
    </source>
</reference>
<proteinExistence type="predicted"/>
<accession>A0AAD6WZH5</accession>
<keyword evidence="2" id="KW-1185">Reference proteome</keyword>
<dbReference type="Proteomes" id="UP001218188">
    <property type="component" value="Unassembled WGS sequence"/>
</dbReference>
<dbReference type="EMBL" id="JARJCM010000085">
    <property type="protein sequence ID" value="KAJ7030997.1"/>
    <property type="molecule type" value="Genomic_DNA"/>
</dbReference>
<organism evidence="1 2">
    <name type="scientific">Mycena alexandri</name>
    <dbReference type="NCBI Taxonomy" id="1745969"/>
    <lineage>
        <taxon>Eukaryota</taxon>
        <taxon>Fungi</taxon>
        <taxon>Dikarya</taxon>
        <taxon>Basidiomycota</taxon>
        <taxon>Agaricomycotina</taxon>
        <taxon>Agaricomycetes</taxon>
        <taxon>Agaricomycetidae</taxon>
        <taxon>Agaricales</taxon>
        <taxon>Marasmiineae</taxon>
        <taxon>Mycenaceae</taxon>
        <taxon>Mycena</taxon>
    </lineage>
</organism>